<sequence length="1155" mass="131971">MQFPKNNLLMSGCRYFTFLILSVLLVYSSNNLFAQVNTVEFGKNRVQYRKFKWEYYQTNNFNSYYSQGGEGLAKYVAQMAEEELSGLEKFAEYALQRRANIIIYNSYDDMQQTNIGLAGDFQITGGNTKLVNNKMVVYYNSDHSNLRIQVRQGIAKILLDNVLFGDDLGEFAANKALLDLPQWLVDGYVSYAGENWSTELDDQLKSVLMSADYKNFYQFAYAKPQLAGHAFWHYIATNYKQENVTYFLYLARIYRNLNTASMRICKQKFKDVLQEFMDKESEKYYKDIRGRRNNPKGNLSVTEDINQNKDFFRFSPNPAPKSQSYAVVEYKRGVERVVLYENYVDRRVLLKNGVINPENKPNPNYPMMAWDPKGTRLAVIYNDEGKIKFFIYDMVSHLKKNKQTIEGFDQIQDMKFMLNANTLLFSAVKKGQSDIFTYDIEKNESKQITNDIWDDIDPSFVAFPGKTGIIYASNRPSGKAVSSDTVLPSHNRYNIFLVDNWNQSEFKQISQLSNMQWGNARFPVQYNNTHFTFVSDENGVSNRFAGFFSTKRAGVDTIYKIGDEILRNPDYKDVDSLLRAYKKDEPDTIYTFSVTLDSAYVFPITNYQSGIKETKSAGERGVVSETRQEGDLKLLYRLKVDDSTLRRRNVNPKTTEYRAKTIADARMNSAELLEPRADQNKQNNIFENEFENEKTDSAKKADSTNGNLNVQPPPPTILDKAKHYDYRLKFSAEQITTSLFNNDVLVTRFDPYTGAVPVTLSSNNGFNGMFSVSVYDLFEDLRFTGMIRIPLINTGGSGSVSVGNGGGSAGTSLFIPGTGSLFNSGGEQMARFDYLKKRIDYSIIYYRKTDVGTDYTGHIMKQYTNLFQGIMKYPFNRVKSVRFSFGLRSDKYVYKGMFEDPYSVTYPDVKQLYGLLRLEYVHDNTIQKTTNILNGLRYKAYVDFNTRLNKQDNISPTGFNIGFDGRYYKPLFQNFIWAFRAAGDASLGTQKIVYYLGGVDGWLGPKAYSQPAPPTNTEYAFQSLAVNVRGYKQNIANGNNAFVMNSEFRFPVFSTLIKKPINNAFIRNFQVTQFIDLGTAWDGEVSKIARPEQVYGEGDLLVKLKAGGVGPFVGGYGFGVRSTLLGYFIRMDTGWPMGRFFGGKPIFYFAMGVDF</sequence>
<feature type="region of interest" description="Disordered" evidence="1">
    <location>
        <begin position="689"/>
        <end position="715"/>
    </location>
</feature>
<gene>
    <name evidence="2" type="ORF">QJ048_22450</name>
</gene>
<dbReference type="Gene3D" id="2.40.160.50">
    <property type="entry name" value="membrane protein fhac: a member of the omp85/tpsb transporter family"/>
    <property type="match status" value="1"/>
</dbReference>
<protein>
    <recommendedName>
        <fullName evidence="4">WD40 repeat protein</fullName>
    </recommendedName>
</protein>
<name>A0ABT6RJ18_9BACT</name>
<dbReference type="EMBL" id="JASBRG010000007">
    <property type="protein sequence ID" value="MDI3322567.1"/>
    <property type="molecule type" value="Genomic_DNA"/>
</dbReference>
<accession>A0ABT6RJ18</accession>
<organism evidence="2 3">
    <name type="scientific">Pinibacter soli</name>
    <dbReference type="NCBI Taxonomy" id="3044211"/>
    <lineage>
        <taxon>Bacteria</taxon>
        <taxon>Pseudomonadati</taxon>
        <taxon>Bacteroidota</taxon>
        <taxon>Chitinophagia</taxon>
        <taxon>Chitinophagales</taxon>
        <taxon>Chitinophagaceae</taxon>
        <taxon>Pinibacter</taxon>
    </lineage>
</organism>
<keyword evidence="3" id="KW-1185">Reference proteome</keyword>
<proteinExistence type="predicted"/>
<evidence type="ECO:0000313" key="2">
    <source>
        <dbReference type="EMBL" id="MDI3322567.1"/>
    </source>
</evidence>
<dbReference type="Gene3D" id="2.120.10.30">
    <property type="entry name" value="TolB, C-terminal domain"/>
    <property type="match status" value="1"/>
</dbReference>
<evidence type="ECO:0000256" key="1">
    <source>
        <dbReference type="SAM" id="MobiDB-lite"/>
    </source>
</evidence>
<dbReference type="InterPro" id="IPR011042">
    <property type="entry name" value="6-blade_b-propeller_TolB-like"/>
</dbReference>
<comment type="caution">
    <text evidence="2">The sequence shown here is derived from an EMBL/GenBank/DDBJ whole genome shotgun (WGS) entry which is preliminary data.</text>
</comment>
<dbReference type="RefSeq" id="WP_282336687.1">
    <property type="nucleotide sequence ID" value="NZ_JASBRG010000007.1"/>
</dbReference>
<dbReference type="SUPFAM" id="SSF82171">
    <property type="entry name" value="DPP6 N-terminal domain-like"/>
    <property type="match status" value="1"/>
</dbReference>
<dbReference type="Proteomes" id="UP001226434">
    <property type="component" value="Unassembled WGS sequence"/>
</dbReference>
<evidence type="ECO:0000313" key="3">
    <source>
        <dbReference type="Proteomes" id="UP001226434"/>
    </source>
</evidence>
<evidence type="ECO:0008006" key="4">
    <source>
        <dbReference type="Google" id="ProtNLM"/>
    </source>
</evidence>
<feature type="compositionally biased region" description="Basic and acidic residues" evidence="1">
    <location>
        <begin position="691"/>
        <end position="702"/>
    </location>
</feature>
<reference evidence="2 3" key="1">
    <citation type="submission" date="2023-05" db="EMBL/GenBank/DDBJ databases">
        <title>Genome sequence of Pinibacter sp. MAH-24.</title>
        <authorList>
            <person name="Huq M.A."/>
        </authorList>
    </citation>
    <scope>NUCLEOTIDE SEQUENCE [LARGE SCALE GENOMIC DNA]</scope>
    <source>
        <strain evidence="2 3">MAH-24</strain>
    </source>
</reference>